<evidence type="ECO:0000313" key="13">
    <source>
        <dbReference type="EMBL" id="CAF9903651.1"/>
    </source>
</evidence>
<feature type="transmembrane region" description="Helical" evidence="10">
    <location>
        <begin position="90"/>
        <end position="114"/>
    </location>
</feature>
<dbReference type="GO" id="GO:0000041">
    <property type="term" value="P:transition metal ion transport"/>
    <property type="evidence" value="ECO:0007669"/>
    <property type="project" value="UniProtKB-ARBA"/>
</dbReference>
<evidence type="ECO:0000256" key="2">
    <source>
        <dbReference type="ARBA" id="ARBA00022448"/>
    </source>
</evidence>
<protein>
    <submittedName>
        <fullName evidence="13">Uncharacterized protein</fullName>
    </submittedName>
</protein>
<dbReference type="SUPFAM" id="SSF90123">
    <property type="entry name" value="ABC transporter transmembrane region"/>
    <property type="match status" value="1"/>
</dbReference>
<evidence type="ECO:0000256" key="5">
    <source>
        <dbReference type="ARBA" id="ARBA00022840"/>
    </source>
</evidence>
<feature type="compositionally biased region" description="Basic and acidic residues" evidence="9">
    <location>
        <begin position="877"/>
        <end position="888"/>
    </location>
</feature>
<evidence type="ECO:0000256" key="3">
    <source>
        <dbReference type="ARBA" id="ARBA00022692"/>
    </source>
</evidence>
<keyword evidence="3 10" id="KW-0812">Transmembrane</keyword>
<feature type="transmembrane region" description="Helical" evidence="10">
    <location>
        <begin position="345"/>
        <end position="371"/>
    </location>
</feature>
<dbReference type="PROSITE" id="PS00211">
    <property type="entry name" value="ABC_TRANSPORTER_1"/>
    <property type="match status" value="1"/>
</dbReference>
<dbReference type="InterPro" id="IPR017871">
    <property type="entry name" value="ABC_transporter-like_CS"/>
</dbReference>
<dbReference type="CDD" id="cd03253">
    <property type="entry name" value="ABCC_ATM1_transporter"/>
    <property type="match status" value="1"/>
</dbReference>
<dbReference type="PANTHER" id="PTHR24221:SF651">
    <property type="entry name" value="HEAVY METAL TOLERANCE PROTEIN"/>
    <property type="match status" value="1"/>
</dbReference>
<dbReference type="PROSITE" id="PS50929">
    <property type="entry name" value="ABC_TM1F"/>
    <property type="match status" value="1"/>
</dbReference>
<dbReference type="InterPro" id="IPR039421">
    <property type="entry name" value="Type_1_exporter"/>
</dbReference>
<evidence type="ECO:0000256" key="1">
    <source>
        <dbReference type="ARBA" id="ARBA00004141"/>
    </source>
</evidence>
<dbReference type="GO" id="GO:0140359">
    <property type="term" value="F:ABC-type transporter activity"/>
    <property type="evidence" value="ECO:0007669"/>
    <property type="project" value="InterPro"/>
</dbReference>
<evidence type="ECO:0000256" key="9">
    <source>
        <dbReference type="SAM" id="MobiDB-lite"/>
    </source>
</evidence>
<dbReference type="GO" id="GO:0005774">
    <property type="term" value="C:vacuolar membrane"/>
    <property type="evidence" value="ECO:0007669"/>
    <property type="project" value="TreeGrafter"/>
</dbReference>
<evidence type="ECO:0000256" key="6">
    <source>
        <dbReference type="ARBA" id="ARBA00022989"/>
    </source>
</evidence>
<keyword evidence="5" id="KW-0067">ATP-binding</keyword>
<dbReference type="SMART" id="SM00382">
    <property type="entry name" value="AAA"/>
    <property type="match status" value="1"/>
</dbReference>
<dbReference type="InterPro" id="IPR003439">
    <property type="entry name" value="ABC_transporter-like_ATP-bd"/>
</dbReference>
<feature type="domain" description="ABC transporter" evidence="11">
    <location>
        <begin position="627"/>
        <end position="861"/>
    </location>
</feature>
<dbReference type="Pfam" id="PF00664">
    <property type="entry name" value="ABC_membrane"/>
    <property type="match status" value="1"/>
</dbReference>
<sequence length="928" mass="103107">MAKAHTWLTNSTAEQALVYLHYSYPLVLLLVYLTTFTAHSIKSAAPVEESPRTSSVHTGPGGKPLPPTKRLSRPGPIKNKFLSPGARLTFCWLTVGVVLTFLANTILICIHALVDRDENWWCGKSVAIYVVASFFVYCLVLISVVDDKLAPNISHAVTYGLGLAMEIAFLAASLDVYTSEHNYPPSDGHSDEARRASIDSWEGLEVAVDVVRVSLLFGLVFMYSLAVIVQHRRRGSAEPGFPDEFAELLGSHGANGNAYGGIETQKEGWVRLDKLPSKSWWEYICGYSLFFPYLWPAKSVQLQLTAMVCFLLVVAARVVNVLVPWQVGEITDYLAGDKPYDGTPWWPIVILIFLRLLQGSSGLLGAVRAALWVPIGQYSFRELSVAAFEHVHGLSLDFHLGKKTGEVLSALNKGSSINTFLEQVTFQVLPMLVDLAVAIGYFFVKFDEYYALVIAIVTFVYLYITVRLAQWRADIRRDMVNSDRQQEAVKNDSMVSYETVKYFNAEAYEFNRYRDAVRTYQKYEAKVLISLNVMNVSQNTVFMSGLLVTCFISAYQVTTGQQSVGKFTSLLTYMAQLQQPLNFFGTFYRSIQSAMINSERMLELFKEQPSVVDEPGSFDITSCQGSIRFSDVEFAYDSRKQALRGVSFSCEPGTTTALVGESGGGKSTMFRLLFRFYNAESGSIQIDGHDVQDITIDSLRRQMGVVPQDTVLFNESIMYNLKYAKPEASDEDVYNACRAASIHERITSFPDGYNARVGERGLKLSGGEKQRIAIARTILKDPRIILLDEATAALDTETEQNIQEALQQLSQGRTTVVIAHRLSTITTADQIIVLHAGRVAERGTHQELLEQKGRYASMWRRQIRAQKAAEQAKIMTDRAEALKQEAHGADSASQSEDERGSSGEGSRPASRTGADTANHAHGLPSSHP</sequence>
<feature type="domain" description="ABC transmembrane type-1" evidence="12">
    <location>
        <begin position="308"/>
        <end position="593"/>
    </location>
</feature>
<keyword evidence="7 10" id="KW-0472">Membrane</keyword>
<dbReference type="SUPFAM" id="SSF52540">
    <property type="entry name" value="P-loop containing nucleoside triphosphate hydrolases"/>
    <property type="match status" value="1"/>
</dbReference>
<dbReference type="CDD" id="cd18583">
    <property type="entry name" value="ABC_6TM_HMT1"/>
    <property type="match status" value="1"/>
</dbReference>
<proteinExistence type="inferred from homology"/>
<comment type="similarity">
    <text evidence="8">Belongs to the ABC transporter superfamily. ABCB family. Heavy Metal importer (TC 3.A.1.210) subfamily.</text>
</comment>
<evidence type="ECO:0000259" key="12">
    <source>
        <dbReference type="PROSITE" id="PS50929"/>
    </source>
</evidence>
<reference evidence="13" key="1">
    <citation type="submission" date="2021-03" db="EMBL/GenBank/DDBJ databases">
        <authorList>
            <person name="Tagirdzhanova G."/>
        </authorList>
    </citation>
    <scope>NUCLEOTIDE SEQUENCE</scope>
</reference>
<dbReference type="Pfam" id="PF00005">
    <property type="entry name" value="ABC_tran"/>
    <property type="match status" value="1"/>
</dbReference>
<dbReference type="Gene3D" id="1.20.1560.10">
    <property type="entry name" value="ABC transporter type 1, transmembrane domain"/>
    <property type="match status" value="1"/>
</dbReference>
<comment type="caution">
    <text evidence="13">The sequence shown here is derived from an EMBL/GenBank/DDBJ whole genome shotgun (WGS) entry which is preliminary data.</text>
</comment>
<dbReference type="AlphaFoldDB" id="A0A8H3EIL5"/>
<dbReference type="FunFam" id="3.40.50.300:FF:000186">
    <property type="entry name" value="ATP-binding cassette sub-family B member 7, mitochondrial"/>
    <property type="match status" value="1"/>
</dbReference>
<feature type="transmembrane region" description="Helical" evidence="10">
    <location>
        <begin position="449"/>
        <end position="469"/>
    </location>
</feature>
<feature type="transmembrane region" description="Helical" evidence="10">
    <location>
        <begin position="210"/>
        <end position="229"/>
    </location>
</feature>
<dbReference type="PANTHER" id="PTHR24221">
    <property type="entry name" value="ATP-BINDING CASSETTE SUB-FAMILY B"/>
    <property type="match status" value="1"/>
</dbReference>
<dbReference type="Proteomes" id="UP000664169">
    <property type="component" value="Unassembled WGS sequence"/>
</dbReference>
<name>A0A8H3EIL5_9LECA</name>
<accession>A0A8H3EIL5</accession>
<dbReference type="InterPro" id="IPR003593">
    <property type="entry name" value="AAA+_ATPase"/>
</dbReference>
<dbReference type="InterPro" id="IPR011527">
    <property type="entry name" value="ABC1_TM_dom"/>
</dbReference>
<dbReference type="InterPro" id="IPR027417">
    <property type="entry name" value="P-loop_NTPase"/>
</dbReference>
<evidence type="ECO:0000259" key="11">
    <source>
        <dbReference type="PROSITE" id="PS50893"/>
    </source>
</evidence>
<dbReference type="OrthoDB" id="6500128at2759"/>
<dbReference type="Gene3D" id="3.40.50.300">
    <property type="entry name" value="P-loop containing nucleotide triphosphate hydrolases"/>
    <property type="match status" value="1"/>
</dbReference>
<dbReference type="FunFam" id="1.20.1560.10:FF:000050">
    <property type="entry name" value="Vacuolar ABC heavy metal transporter (Hmt1)"/>
    <property type="match status" value="1"/>
</dbReference>
<organism evidence="13 14">
    <name type="scientific">Gomphillus americanus</name>
    <dbReference type="NCBI Taxonomy" id="1940652"/>
    <lineage>
        <taxon>Eukaryota</taxon>
        <taxon>Fungi</taxon>
        <taxon>Dikarya</taxon>
        <taxon>Ascomycota</taxon>
        <taxon>Pezizomycotina</taxon>
        <taxon>Lecanoromycetes</taxon>
        <taxon>OSLEUM clade</taxon>
        <taxon>Ostropomycetidae</taxon>
        <taxon>Ostropales</taxon>
        <taxon>Graphidaceae</taxon>
        <taxon>Gomphilloideae</taxon>
        <taxon>Gomphillus</taxon>
    </lineage>
</organism>
<keyword evidence="4" id="KW-0547">Nucleotide-binding</keyword>
<keyword evidence="6 10" id="KW-1133">Transmembrane helix</keyword>
<evidence type="ECO:0000256" key="10">
    <source>
        <dbReference type="SAM" id="Phobius"/>
    </source>
</evidence>
<evidence type="ECO:0000313" key="14">
    <source>
        <dbReference type="Proteomes" id="UP000664169"/>
    </source>
</evidence>
<feature type="transmembrane region" description="Helical" evidence="10">
    <location>
        <begin position="126"/>
        <end position="145"/>
    </location>
</feature>
<comment type="subcellular location">
    <subcellularLocation>
        <location evidence="1">Membrane</location>
        <topology evidence="1">Multi-pass membrane protein</topology>
    </subcellularLocation>
</comment>
<dbReference type="GO" id="GO:0016887">
    <property type="term" value="F:ATP hydrolysis activity"/>
    <property type="evidence" value="ECO:0007669"/>
    <property type="project" value="InterPro"/>
</dbReference>
<evidence type="ECO:0000256" key="7">
    <source>
        <dbReference type="ARBA" id="ARBA00023136"/>
    </source>
</evidence>
<keyword evidence="14" id="KW-1185">Reference proteome</keyword>
<evidence type="ECO:0000256" key="8">
    <source>
        <dbReference type="ARBA" id="ARBA00024363"/>
    </source>
</evidence>
<feature type="transmembrane region" description="Helical" evidence="10">
    <location>
        <begin position="16"/>
        <end position="33"/>
    </location>
</feature>
<feature type="transmembrane region" description="Helical" evidence="10">
    <location>
        <begin position="157"/>
        <end position="177"/>
    </location>
</feature>
<feature type="region of interest" description="Disordered" evidence="9">
    <location>
        <begin position="49"/>
        <end position="76"/>
    </location>
</feature>
<dbReference type="EMBL" id="CAJPDQ010000001">
    <property type="protein sequence ID" value="CAF9903651.1"/>
    <property type="molecule type" value="Genomic_DNA"/>
</dbReference>
<gene>
    <name evidence="13" type="ORF">GOMPHAMPRED_000470</name>
</gene>
<feature type="transmembrane region" description="Helical" evidence="10">
    <location>
        <begin position="304"/>
        <end position="325"/>
    </location>
</feature>
<dbReference type="InterPro" id="IPR036640">
    <property type="entry name" value="ABC1_TM_sf"/>
</dbReference>
<dbReference type="PROSITE" id="PS50893">
    <property type="entry name" value="ABC_TRANSPORTER_2"/>
    <property type="match status" value="1"/>
</dbReference>
<dbReference type="GO" id="GO:0005524">
    <property type="term" value="F:ATP binding"/>
    <property type="evidence" value="ECO:0007669"/>
    <property type="project" value="UniProtKB-KW"/>
</dbReference>
<feature type="region of interest" description="Disordered" evidence="9">
    <location>
        <begin position="877"/>
        <end position="928"/>
    </location>
</feature>
<keyword evidence="2" id="KW-0813">Transport</keyword>
<evidence type="ECO:0000256" key="4">
    <source>
        <dbReference type="ARBA" id="ARBA00022741"/>
    </source>
</evidence>